<evidence type="ECO:0000313" key="2">
    <source>
        <dbReference type="EMBL" id="CDO68494.1"/>
    </source>
</evidence>
<sequence>MSDEELFEDNIAESAPSRIGDWRHPDDDILSEREDVVSLGSDCSEDEYYAYLHGLPNVGTSTGVAKASLATSSLAARVTEAKSDIPDASKSVDRSRPILCDDVIIDNILAELDVQDIAKLRQVSQQFWGCSLEGAVWKRKLEREKHRLPPVPPTARYSIENISAVEAERLLVRCASLAKGWNTRTPRYLHNWQFDAYRVVVDMVLLPGGQYIVASVTDEHWTRFSIRVFTADFQYSMASPIAQMDVPTKAFDLRAKYMTFRGKPGIVIAYIRRDYRHSYYRNRFNVNRLPDDLQPAADDRRLKYECVVAHIPLAAVELLGDITGTAPQDIREFKILAEQQGRPFQILTEITSRSRLSSPAIDDDVNGAPLVAVIKHTDGVADRIVYKNLDGGPGSTLMGTPNPNLLHLPQSIMAFCIIPIQNQFFVLRRAGIDVDHEELPEAEAANANAQDPFAPYYWGEFWDIVDGAGKAPITREAAARSKVFPSQGNYWKKVWMSDHGLGPALAHDRSMRPQLLGPGGRPKLRPVTVFVQAKRCAGIAYSAIWNVDHPLSRSTSTSADASTDGDDYRYVFGPKFLQFDPAEMIDDDEVLRYVEYQALPGAARPLLYSTRRGTSRPNKFQIETIMGLWDRALLDPFNLGTAGRIAEAVEQGEAEVQGGAFSVDGDVVATVSDNIEIERESLNAISAIAWDDTIGRLCVAYAKRTQLAVFDFAAVPMRSSNETAVASADLV</sequence>
<evidence type="ECO:0000256" key="1">
    <source>
        <dbReference type="SAM" id="MobiDB-lite"/>
    </source>
</evidence>
<dbReference type="OrthoDB" id="3219396at2759"/>
<dbReference type="EMBL" id="CCBP010000019">
    <property type="protein sequence ID" value="CDO68494.1"/>
    <property type="molecule type" value="Genomic_DNA"/>
</dbReference>
<feature type="region of interest" description="Disordered" evidence="1">
    <location>
        <begin position="1"/>
        <end position="26"/>
    </location>
</feature>
<dbReference type="STRING" id="5643.A0A060S893"/>
<proteinExistence type="predicted"/>
<reference evidence="2" key="1">
    <citation type="submission" date="2014-01" db="EMBL/GenBank/DDBJ databases">
        <title>The genome of the white-rot fungus Pycnoporus cinnabarinus: a basidiomycete model with a versatile arsenal for lignocellulosic biomass breakdown.</title>
        <authorList>
            <person name="Levasseur A."/>
            <person name="Lomascolo A."/>
            <person name="Ruiz-Duenas F.J."/>
            <person name="Uzan E."/>
            <person name="Piumi F."/>
            <person name="Kues U."/>
            <person name="Ram A.F.J."/>
            <person name="Murat C."/>
            <person name="Haon M."/>
            <person name="Benoit I."/>
            <person name="Arfi Y."/>
            <person name="Chevret D."/>
            <person name="Drula E."/>
            <person name="Kwon M.J."/>
            <person name="Gouret P."/>
            <person name="Lesage-Meessen L."/>
            <person name="Lombard V."/>
            <person name="Mariette J."/>
            <person name="Noirot C."/>
            <person name="Park J."/>
            <person name="Patyshakuliyeva A."/>
            <person name="Wieneger R.A.B."/>
            <person name="Wosten H.A.B."/>
            <person name="Martin F."/>
            <person name="Coutinho P.M."/>
            <person name="de Vries R."/>
            <person name="Martinez A.T."/>
            <person name="Klopp C."/>
            <person name="Pontarotti P."/>
            <person name="Henrissat B."/>
            <person name="Record E."/>
        </authorList>
    </citation>
    <scope>NUCLEOTIDE SEQUENCE [LARGE SCALE GENOMIC DNA]</scope>
    <source>
        <strain evidence="2">BRFM137</strain>
    </source>
</reference>
<dbReference type="HOGENOM" id="CLU_403894_0_0_1"/>
<comment type="caution">
    <text evidence="2">The sequence shown here is derived from an EMBL/GenBank/DDBJ whole genome shotgun (WGS) entry which is preliminary data.</text>
</comment>
<dbReference type="AlphaFoldDB" id="A0A060S893"/>
<gene>
    <name evidence="2" type="ORF">BN946_scf184499.g19</name>
</gene>
<evidence type="ECO:0008006" key="4">
    <source>
        <dbReference type="Google" id="ProtNLM"/>
    </source>
</evidence>
<name>A0A060S893_PYCCI</name>
<accession>A0A060S893</accession>
<dbReference type="OMA" id="IVIAYIR"/>
<dbReference type="SUPFAM" id="SSF81383">
    <property type="entry name" value="F-box domain"/>
    <property type="match status" value="1"/>
</dbReference>
<dbReference type="Proteomes" id="UP000029665">
    <property type="component" value="Unassembled WGS sequence"/>
</dbReference>
<feature type="compositionally biased region" description="Acidic residues" evidence="1">
    <location>
        <begin position="1"/>
        <end position="11"/>
    </location>
</feature>
<evidence type="ECO:0000313" key="3">
    <source>
        <dbReference type="Proteomes" id="UP000029665"/>
    </source>
</evidence>
<organism evidence="2 3">
    <name type="scientific">Pycnoporus cinnabarinus</name>
    <name type="common">Cinnabar-red polypore</name>
    <name type="synonym">Trametes cinnabarina</name>
    <dbReference type="NCBI Taxonomy" id="5643"/>
    <lineage>
        <taxon>Eukaryota</taxon>
        <taxon>Fungi</taxon>
        <taxon>Dikarya</taxon>
        <taxon>Basidiomycota</taxon>
        <taxon>Agaricomycotina</taxon>
        <taxon>Agaricomycetes</taxon>
        <taxon>Polyporales</taxon>
        <taxon>Polyporaceae</taxon>
        <taxon>Trametes</taxon>
    </lineage>
</organism>
<dbReference type="InterPro" id="IPR036047">
    <property type="entry name" value="F-box-like_dom_sf"/>
</dbReference>
<keyword evidence="3" id="KW-1185">Reference proteome</keyword>
<protein>
    <recommendedName>
        <fullName evidence="4">F-box domain-containing protein</fullName>
    </recommendedName>
</protein>